<sequence length="151" mass="16750">MNSSRQAPPAPPVSATGRRRRRHRKTGQWPDLVVLAGKLHFFDPNFFVCVDRTSRNPISIAGARRNPSAAARSRWIIDFCRKRGVCSSETRSGLLKNHRSRHPCSSEPSPEGQGLRRKSGNRQARRKLACGGGTLAVVTLWAGFSAIFDED</sequence>
<reference evidence="1 2" key="2">
    <citation type="journal article" date="2022" name="Mol. Ecol. Resour.">
        <title>The genomes of chicory, endive, great burdock and yacon provide insights into Asteraceae paleo-polyploidization history and plant inulin production.</title>
        <authorList>
            <person name="Fan W."/>
            <person name="Wang S."/>
            <person name="Wang H."/>
            <person name="Wang A."/>
            <person name="Jiang F."/>
            <person name="Liu H."/>
            <person name="Zhao H."/>
            <person name="Xu D."/>
            <person name="Zhang Y."/>
        </authorList>
    </citation>
    <scope>NUCLEOTIDE SEQUENCE [LARGE SCALE GENOMIC DNA]</scope>
    <source>
        <strain evidence="2">cv. Yunnan</strain>
        <tissue evidence="1">Leaves</tissue>
    </source>
</reference>
<reference evidence="2" key="1">
    <citation type="journal article" date="2022" name="Mol. Ecol. Resour.">
        <title>The genomes of chicory, endive, great burdock and yacon provide insights into Asteraceae palaeo-polyploidization history and plant inulin production.</title>
        <authorList>
            <person name="Fan W."/>
            <person name="Wang S."/>
            <person name="Wang H."/>
            <person name="Wang A."/>
            <person name="Jiang F."/>
            <person name="Liu H."/>
            <person name="Zhao H."/>
            <person name="Xu D."/>
            <person name="Zhang Y."/>
        </authorList>
    </citation>
    <scope>NUCLEOTIDE SEQUENCE [LARGE SCALE GENOMIC DNA]</scope>
    <source>
        <strain evidence="2">cv. Yunnan</strain>
    </source>
</reference>
<dbReference type="Proteomes" id="UP001056120">
    <property type="component" value="Linkage Group LG02"/>
</dbReference>
<evidence type="ECO:0000313" key="2">
    <source>
        <dbReference type="Proteomes" id="UP001056120"/>
    </source>
</evidence>
<evidence type="ECO:0000313" key="1">
    <source>
        <dbReference type="EMBL" id="KAI3825154.1"/>
    </source>
</evidence>
<gene>
    <name evidence="1" type="ORF">L1987_06630</name>
</gene>
<dbReference type="EMBL" id="CM042019">
    <property type="protein sequence ID" value="KAI3825154.1"/>
    <property type="molecule type" value="Genomic_DNA"/>
</dbReference>
<organism evidence="1 2">
    <name type="scientific">Smallanthus sonchifolius</name>
    <dbReference type="NCBI Taxonomy" id="185202"/>
    <lineage>
        <taxon>Eukaryota</taxon>
        <taxon>Viridiplantae</taxon>
        <taxon>Streptophyta</taxon>
        <taxon>Embryophyta</taxon>
        <taxon>Tracheophyta</taxon>
        <taxon>Spermatophyta</taxon>
        <taxon>Magnoliopsida</taxon>
        <taxon>eudicotyledons</taxon>
        <taxon>Gunneridae</taxon>
        <taxon>Pentapetalae</taxon>
        <taxon>asterids</taxon>
        <taxon>campanulids</taxon>
        <taxon>Asterales</taxon>
        <taxon>Asteraceae</taxon>
        <taxon>Asteroideae</taxon>
        <taxon>Heliantheae alliance</taxon>
        <taxon>Millerieae</taxon>
        <taxon>Smallanthus</taxon>
    </lineage>
</organism>
<keyword evidence="2" id="KW-1185">Reference proteome</keyword>
<name>A0ACB9JZ14_9ASTR</name>
<accession>A0ACB9JZ14</accession>
<protein>
    <submittedName>
        <fullName evidence="1">Uncharacterized protein</fullName>
    </submittedName>
</protein>
<comment type="caution">
    <text evidence="1">The sequence shown here is derived from an EMBL/GenBank/DDBJ whole genome shotgun (WGS) entry which is preliminary data.</text>
</comment>
<proteinExistence type="predicted"/>